<evidence type="ECO:0000313" key="6">
    <source>
        <dbReference type="Proteomes" id="UP000580568"/>
    </source>
</evidence>
<dbReference type="InterPro" id="IPR018060">
    <property type="entry name" value="HTH_AraC"/>
</dbReference>
<evidence type="ECO:0000259" key="4">
    <source>
        <dbReference type="PROSITE" id="PS01124"/>
    </source>
</evidence>
<dbReference type="SUPFAM" id="SSF46689">
    <property type="entry name" value="Homeodomain-like"/>
    <property type="match status" value="2"/>
</dbReference>
<dbReference type="Proteomes" id="UP000580568">
    <property type="component" value="Unassembled WGS sequence"/>
</dbReference>
<reference evidence="5 6" key="1">
    <citation type="submission" date="2020-07" db="EMBL/GenBank/DDBJ databases">
        <title>A new beta-1,3-glucan-decomposing anaerobic bacterium isolated from anoxic soil subjected to biological soil disinfestation.</title>
        <authorList>
            <person name="Ueki A."/>
            <person name="Tonouchi A."/>
        </authorList>
    </citation>
    <scope>NUCLEOTIDE SEQUENCE [LARGE SCALE GENOMIC DNA]</scope>
    <source>
        <strain evidence="5 6">TW1</strain>
    </source>
</reference>
<proteinExistence type="predicted"/>
<protein>
    <submittedName>
        <fullName evidence="5">HTH-type transcriptional activator RhaS</fullName>
    </submittedName>
</protein>
<evidence type="ECO:0000256" key="1">
    <source>
        <dbReference type="ARBA" id="ARBA00023015"/>
    </source>
</evidence>
<dbReference type="PANTHER" id="PTHR47504:SF5">
    <property type="entry name" value="RIGHT ORIGIN-BINDING PROTEIN"/>
    <property type="match status" value="1"/>
</dbReference>
<dbReference type="Gene3D" id="1.10.10.60">
    <property type="entry name" value="Homeodomain-like"/>
    <property type="match status" value="2"/>
</dbReference>
<accession>A0A6V8SEX6</accession>
<keyword evidence="6" id="KW-1185">Reference proteome</keyword>
<keyword evidence="2" id="KW-0238">DNA-binding</keyword>
<dbReference type="GO" id="GO:0043565">
    <property type="term" value="F:sequence-specific DNA binding"/>
    <property type="evidence" value="ECO:0007669"/>
    <property type="project" value="InterPro"/>
</dbReference>
<dbReference type="PANTHER" id="PTHR47504">
    <property type="entry name" value="RIGHT ORIGIN-BINDING PROTEIN"/>
    <property type="match status" value="1"/>
</dbReference>
<organism evidence="5 6">
    <name type="scientific">Clostridium fungisolvens</name>
    <dbReference type="NCBI Taxonomy" id="1604897"/>
    <lineage>
        <taxon>Bacteria</taxon>
        <taxon>Bacillati</taxon>
        <taxon>Bacillota</taxon>
        <taxon>Clostridia</taxon>
        <taxon>Eubacteriales</taxon>
        <taxon>Clostridiaceae</taxon>
        <taxon>Clostridium</taxon>
    </lineage>
</organism>
<feature type="domain" description="HTH araC/xylS-type" evidence="4">
    <location>
        <begin position="11"/>
        <end position="109"/>
    </location>
</feature>
<dbReference type="SMART" id="SM00342">
    <property type="entry name" value="HTH_ARAC"/>
    <property type="match status" value="1"/>
</dbReference>
<dbReference type="PROSITE" id="PS01124">
    <property type="entry name" value="HTH_ARAC_FAMILY_2"/>
    <property type="match status" value="1"/>
</dbReference>
<gene>
    <name evidence="5" type="ORF">bsdtw1_01339</name>
</gene>
<evidence type="ECO:0000313" key="5">
    <source>
        <dbReference type="EMBL" id="GFP75266.1"/>
    </source>
</evidence>
<evidence type="ECO:0000256" key="3">
    <source>
        <dbReference type="ARBA" id="ARBA00023163"/>
    </source>
</evidence>
<keyword evidence="1" id="KW-0805">Transcription regulation</keyword>
<dbReference type="InterPro" id="IPR009057">
    <property type="entry name" value="Homeodomain-like_sf"/>
</dbReference>
<name>A0A6V8SEX6_9CLOT</name>
<dbReference type="GO" id="GO:0003700">
    <property type="term" value="F:DNA-binding transcription factor activity"/>
    <property type="evidence" value="ECO:0007669"/>
    <property type="project" value="InterPro"/>
</dbReference>
<evidence type="ECO:0000256" key="2">
    <source>
        <dbReference type="ARBA" id="ARBA00023125"/>
    </source>
</evidence>
<keyword evidence="3" id="KW-0804">Transcription</keyword>
<dbReference type="EMBL" id="BLZR01000001">
    <property type="protein sequence ID" value="GFP75266.1"/>
    <property type="molecule type" value="Genomic_DNA"/>
</dbReference>
<dbReference type="Pfam" id="PF12833">
    <property type="entry name" value="HTH_18"/>
    <property type="match status" value="1"/>
</dbReference>
<comment type="caution">
    <text evidence="5">The sequence shown here is derived from an EMBL/GenBank/DDBJ whole genome shotgun (WGS) entry which is preliminary data.</text>
</comment>
<dbReference type="AlphaFoldDB" id="A0A6V8SEX6"/>
<dbReference type="RefSeq" id="WP_183276784.1">
    <property type="nucleotide sequence ID" value="NZ_BLZR01000001.1"/>
</dbReference>
<dbReference type="InterPro" id="IPR050959">
    <property type="entry name" value="MarA-like"/>
</dbReference>
<sequence length="302" mass="35140">MESLEKKNAVARMVNYIEEHINEPITLNMLAKEAQYSVWYSARIFKEIIGKSPFDYIRVARLSKAALKLRDKENRITDVAFDFVFDSHEGFTRAFSKQFGITPSNYCNKQPLIKFFIPNNIRGNYLKFERGVNIMSENQSANTVFVQVVDRPERKVILKRGIKATHYFEYCEEVGCEVWDVLCGIKEALYEPIGMWLPKSLQKVSTSEYCQGVEVPITYSGEIPEGFDLIELQPCKMMVFQGNPYDDENFGEEIGKLWDTMKKYDPKVYGFQWADEETPRFQLAPMGYRGYIEARPVRQLNL</sequence>